<dbReference type="EMBL" id="JACHHB010000007">
    <property type="protein sequence ID" value="MBB5173682.1"/>
    <property type="molecule type" value="Genomic_DNA"/>
</dbReference>
<gene>
    <name evidence="1" type="ORF">HNQ41_001871</name>
</gene>
<protein>
    <submittedName>
        <fullName evidence="1">Uncharacterized protein</fullName>
    </submittedName>
</protein>
<dbReference type="AlphaFoldDB" id="A0A840QQG8"/>
<accession>A0A840QQG8</accession>
<dbReference type="Proteomes" id="UP000551878">
    <property type="component" value="Unassembled WGS sequence"/>
</dbReference>
<organism evidence="1 2">
    <name type="scientific">Texcoconibacillus texcoconensis</name>
    <dbReference type="NCBI Taxonomy" id="1095777"/>
    <lineage>
        <taxon>Bacteria</taxon>
        <taxon>Bacillati</taxon>
        <taxon>Bacillota</taxon>
        <taxon>Bacilli</taxon>
        <taxon>Bacillales</taxon>
        <taxon>Bacillaceae</taxon>
        <taxon>Texcoconibacillus</taxon>
    </lineage>
</organism>
<evidence type="ECO:0000313" key="2">
    <source>
        <dbReference type="Proteomes" id="UP000551878"/>
    </source>
</evidence>
<comment type="caution">
    <text evidence="1">The sequence shown here is derived from an EMBL/GenBank/DDBJ whole genome shotgun (WGS) entry which is preliminary data.</text>
</comment>
<evidence type="ECO:0000313" key="1">
    <source>
        <dbReference type="EMBL" id="MBB5173682.1"/>
    </source>
</evidence>
<sequence length="75" mass="8790">MGNPLLSFLLFSKWFLIWNKVYANPLQADAFRGQRFSFLGKPTLRDLQLLLFPQESPPFTPSHDEQNKEYVFNAL</sequence>
<name>A0A840QQG8_9BACI</name>
<dbReference type="RefSeq" id="WP_184664123.1">
    <property type="nucleotide sequence ID" value="NZ_JACHHB010000007.1"/>
</dbReference>
<keyword evidence="2" id="KW-1185">Reference proteome</keyword>
<proteinExistence type="predicted"/>
<reference evidence="1 2" key="1">
    <citation type="submission" date="2020-08" db="EMBL/GenBank/DDBJ databases">
        <title>Genomic Encyclopedia of Type Strains, Phase IV (KMG-IV): sequencing the most valuable type-strain genomes for metagenomic binning, comparative biology and taxonomic classification.</title>
        <authorList>
            <person name="Goeker M."/>
        </authorList>
    </citation>
    <scope>NUCLEOTIDE SEQUENCE [LARGE SCALE GENOMIC DNA]</scope>
    <source>
        <strain evidence="1 2">DSM 24696</strain>
    </source>
</reference>